<dbReference type="EMBL" id="CAMXCT030006537">
    <property type="protein sequence ID" value="CAL4802880.1"/>
    <property type="molecule type" value="Genomic_DNA"/>
</dbReference>
<evidence type="ECO:0000256" key="3">
    <source>
        <dbReference type="ARBA" id="ARBA00022989"/>
    </source>
</evidence>
<evidence type="ECO:0000259" key="7">
    <source>
        <dbReference type="Pfam" id="PF00520"/>
    </source>
</evidence>
<keyword evidence="2 6" id="KW-0812">Transmembrane</keyword>
<keyword evidence="3 6" id="KW-1133">Transmembrane helix</keyword>
<comment type="caution">
    <text evidence="8">The sequence shown here is derived from an EMBL/GenBank/DDBJ whole genome shotgun (WGS) entry which is preliminary data.</text>
</comment>
<feature type="transmembrane region" description="Helical" evidence="6">
    <location>
        <begin position="277"/>
        <end position="298"/>
    </location>
</feature>
<feature type="domain" description="Ion transport" evidence="7">
    <location>
        <begin position="249"/>
        <end position="487"/>
    </location>
</feature>
<protein>
    <submittedName>
        <fullName evidence="10">Voltage-dependent L-type calcium channel subunit alpha-1S (FGalpha1S) (Voltage-gated calcium channel subunit alpha Cav1.1)</fullName>
    </submittedName>
</protein>
<evidence type="ECO:0000313" key="11">
    <source>
        <dbReference type="Proteomes" id="UP001152797"/>
    </source>
</evidence>
<dbReference type="SUPFAM" id="SSF81324">
    <property type="entry name" value="Voltage-gated potassium channels"/>
    <property type="match status" value="1"/>
</dbReference>
<dbReference type="Gene3D" id="1.20.120.350">
    <property type="entry name" value="Voltage-gated potassium channels. Chain C"/>
    <property type="match status" value="1"/>
</dbReference>
<organism evidence="8">
    <name type="scientific">Cladocopium goreaui</name>
    <dbReference type="NCBI Taxonomy" id="2562237"/>
    <lineage>
        <taxon>Eukaryota</taxon>
        <taxon>Sar</taxon>
        <taxon>Alveolata</taxon>
        <taxon>Dinophyceae</taxon>
        <taxon>Suessiales</taxon>
        <taxon>Symbiodiniaceae</taxon>
        <taxon>Cladocopium</taxon>
    </lineage>
</organism>
<proteinExistence type="predicted"/>
<evidence type="ECO:0000256" key="6">
    <source>
        <dbReference type="SAM" id="Phobius"/>
    </source>
</evidence>
<dbReference type="InterPro" id="IPR027359">
    <property type="entry name" value="Volt_channel_dom_sf"/>
</dbReference>
<dbReference type="Pfam" id="PF00520">
    <property type="entry name" value="Ion_trans"/>
    <property type="match status" value="1"/>
</dbReference>
<name>A0A9P1GJQ2_9DINO</name>
<feature type="transmembrane region" description="Helical" evidence="6">
    <location>
        <begin position="417"/>
        <end position="436"/>
    </location>
</feature>
<dbReference type="EMBL" id="CAMXCT010006537">
    <property type="protein sequence ID" value="CAI4015568.1"/>
    <property type="molecule type" value="Genomic_DNA"/>
</dbReference>
<evidence type="ECO:0000313" key="9">
    <source>
        <dbReference type="EMBL" id="CAL1168943.1"/>
    </source>
</evidence>
<dbReference type="InterPro" id="IPR005821">
    <property type="entry name" value="Ion_trans_dom"/>
</dbReference>
<dbReference type="Gene3D" id="1.10.287.70">
    <property type="match status" value="1"/>
</dbReference>
<dbReference type="InterPro" id="IPR043203">
    <property type="entry name" value="VGCC_Ca_Na"/>
</dbReference>
<evidence type="ECO:0000256" key="4">
    <source>
        <dbReference type="ARBA" id="ARBA00023136"/>
    </source>
</evidence>
<keyword evidence="4 6" id="KW-0472">Membrane</keyword>
<dbReference type="PANTHER" id="PTHR10037:SF62">
    <property type="entry name" value="SODIUM CHANNEL PROTEIN 60E"/>
    <property type="match status" value="1"/>
</dbReference>
<evidence type="ECO:0000256" key="1">
    <source>
        <dbReference type="ARBA" id="ARBA00004141"/>
    </source>
</evidence>
<feature type="transmembrane region" description="Helical" evidence="6">
    <location>
        <begin position="382"/>
        <end position="405"/>
    </location>
</feature>
<feature type="region of interest" description="Disordered" evidence="5">
    <location>
        <begin position="131"/>
        <end position="159"/>
    </location>
</feature>
<dbReference type="Proteomes" id="UP001152797">
    <property type="component" value="Unassembled WGS sequence"/>
</dbReference>
<gene>
    <name evidence="8" type="ORF">C1SCF055_LOCUS40390</name>
</gene>
<reference evidence="9" key="2">
    <citation type="submission" date="2024-04" db="EMBL/GenBank/DDBJ databases">
        <authorList>
            <person name="Chen Y."/>
            <person name="Shah S."/>
            <person name="Dougan E. K."/>
            <person name="Thang M."/>
            <person name="Chan C."/>
        </authorList>
    </citation>
    <scope>NUCLEOTIDE SEQUENCE [LARGE SCALE GENOMIC DNA]</scope>
</reference>
<feature type="transmembrane region" description="Helical" evidence="6">
    <location>
        <begin position="456"/>
        <end position="481"/>
    </location>
</feature>
<dbReference type="EMBL" id="CAMXCT020006537">
    <property type="protein sequence ID" value="CAL1168943.1"/>
    <property type="molecule type" value="Genomic_DNA"/>
</dbReference>
<keyword evidence="11" id="KW-1185">Reference proteome</keyword>
<dbReference type="GO" id="GO:0005248">
    <property type="term" value="F:voltage-gated sodium channel activity"/>
    <property type="evidence" value="ECO:0007669"/>
    <property type="project" value="TreeGrafter"/>
</dbReference>
<reference evidence="8" key="1">
    <citation type="submission" date="2022-10" db="EMBL/GenBank/DDBJ databases">
        <authorList>
            <person name="Chen Y."/>
            <person name="Dougan E. K."/>
            <person name="Chan C."/>
            <person name="Rhodes N."/>
            <person name="Thang M."/>
        </authorList>
    </citation>
    <scope>NUCLEOTIDE SEQUENCE</scope>
</reference>
<comment type="subcellular location">
    <subcellularLocation>
        <location evidence="1">Membrane</location>
        <topology evidence="1">Multi-pass membrane protein</topology>
    </subcellularLocation>
</comment>
<dbReference type="PANTHER" id="PTHR10037">
    <property type="entry name" value="VOLTAGE-GATED CATION CHANNEL CALCIUM AND SODIUM"/>
    <property type="match status" value="1"/>
</dbReference>
<dbReference type="OrthoDB" id="425758at2759"/>
<evidence type="ECO:0000313" key="10">
    <source>
        <dbReference type="EMBL" id="CAL4802880.1"/>
    </source>
</evidence>
<accession>A0A9P1GJQ2</accession>
<dbReference type="GO" id="GO:0001518">
    <property type="term" value="C:voltage-gated sodium channel complex"/>
    <property type="evidence" value="ECO:0007669"/>
    <property type="project" value="TreeGrafter"/>
</dbReference>
<evidence type="ECO:0000256" key="2">
    <source>
        <dbReference type="ARBA" id="ARBA00022692"/>
    </source>
</evidence>
<evidence type="ECO:0000256" key="5">
    <source>
        <dbReference type="SAM" id="MobiDB-lite"/>
    </source>
</evidence>
<sequence>MLYATASKRTSRRPSVAESELILSLQEGMRGLEQELGEDDLQHFTQHVDVGIEAQGRLQVRLGALNPLKLISGVELHDTTTALGLTSYTIEDMNQMLNTLADFIALTFEQESSLPTAKEKLISRGRSGAGAFFGKETRGPQNGTPKWQWPSPQPSRRISQMGRGSIQLTEPSCSWNVVPFRALVEAFSMDEQEVNKRIFTSPKLMVQFQAVKEILLAGDTNRLVAELTFVRINDLAAPPDKLDVLAYMEPVVFFMILANAFMIGIQSDPNNYGWPGWWWFEMAFAIFLVLEFFLRVLVSGCYEHFRGDERWWNFFDMFFMGAAVSDLMLELVGGEDSTVAISTLLRMSRLVRVTRIMKVFRFHWMKELRLMLKGLIGGFRTLVTAMLLLFAVLYVIAGLATYLLGRDQRIRDLGLESLFYNLPISMFTTFRCLAGQCDADSGAPLPSILATEFGTPFVLGYVVSYMLVTMGISNVILAVYVDITMRAAKESEATTAEQHARESLRIARTTRELLKKFASAEKIFSSYDATETAQTMDLTPASAHFTDQVLHGRLEISKELFLLVIQDPVVQSLMDDLDLPPDRANLFEVIDADGSGTLKVSELVQGTTGSKTPRLLKVRGELKKSDVVATSLAIQSLQELILATRRIT</sequence>
<evidence type="ECO:0000313" key="8">
    <source>
        <dbReference type="EMBL" id="CAI4015568.1"/>
    </source>
</evidence>
<dbReference type="AlphaFoldDB" id="A0A9P1GJQ2"/>
<feature type="transmembrane region" description="Helical" evidence="6">
    <location>
        <begin position="310"/>
        <end position="329"/>
    </location>
</feature>
<feature type="transmembrane region" description="Helical" evidence="6">
    <location>
        <begin position="244"/>
        <end position="265"/>
    </location>
</feature>